<dbReference type="PANTHER" id="PTHR30203">
    <property type="entry name" value="OUTER MEMBRANE CATION EFFLUX PROTEIN"/>
    <property type="match status" value="1"/>
</dbReference>
<proteinExistence type="inferred from homology"/>
<organism evidence="2 3">
    <name type="scientific">Acidocella aquatica</name>
    <dbReference type="NCBI Taxonomy" id="1922313"/>
    <lineage>
        <taxon>Bacteria</taxon>
        <taxon>Pseudomonadati</taxon>
        <taxon>Pseudomonadota</taxon>
        <taxon>Alphaproteobacteria</taxon>
        <taxon>Acetobacterales</taxon>
        <taxon>Acidocellaceae</taxon>
        <taxon>Acidocella</taxon>
    </lineage>
</organism>
<name>A0ABQ6A8X6_9PROT</name>
<accession>A0ABQ6A8X6</accession>
<comment type="similarity">
    <text evidence="1">Belongs to the outer membrane factor (OMF) (TC 1.B.17) family.</text>
</comment>
<dbReference type="Proteomes" id="UP001156641">
    <property type="component" value="Unassembled WGS sequence"/>
</dbReference>
<dbReference type="Gene3D" id="1.20.1600.10">
    <property type="entry name" value="Outer membrane efflux proteins (OEP)"/>
    <property type="match status" value="1"/>
</dbReference>
<sequence>MFFGLAGCAVYHPAPLALHDPLQASVAGLRNQLPGGGAVALGGALSLPDVAALAVLNDPDLVAARAQRGVGEADLLSAGLVPDPSLSAGFAALLSGPGSMPALAGGLSQDVSALVTYRVNVRAAKAGLAQVNAQILWQEWQVASQAEQLCIMLDGDAQSLATLRADHDALAQVNNATLAQVAAHNLTVAAESVSMADLAAVDTALNTAVQTRGQDRDQLDALLGLQPGTDVAVALSPVQPLNPAAVEDAINSLAQRRPDLIALRFGYEQADAKLRGAILSQFLPVSIGATAGRDTSNVWSAGPQVSLSLPLFNRNRGAIAQAKATRAQLAAQFQASLASADAGARALLARIALLQDESAAADTQAAAAVKIAAQARAAFASGALDASSAAGLQSAATSREREAIALRVQLLTARLSLETLTGVGLPPIAAAPMEPAA</sequence>
<comment type="caution">
    <text evidence="2">The sequence shown here is derived from an EMBL/GenBank/DDBJ whole genome shotgun (WGS) entry which is preliminary data.</text>
</comment>
<evidence type="ECO:0000313" key="3">
    <source>
        <dbReference type="Proteomes" id="UP001156641"/>
    </source>
</evidence>
<dbReference type="PANTHER" id="PTHR30203:SF23">
    <property type="entry name" value="OUTER MEMBRANE EFFLUX PROTEIN"/>
    <property type="match status" value="1"/>
</dbReference>
<dbReference type="Pfam" id="PF02321">
    <property type="entry name" value="OEP"/>
    <property type="match status" value="1"/>
</dbReference>
<dbReference type="InterPro" id="IPR003423">
    <property type="entry name" value="OMP_efflux"/>
</dbReference>
<evidence type="ECO:0000256" key="1">
    <source>
        <dbReference type="ARBA" id="ARBA00007613"/>
    </source>
</evidence>
<evidence type="ECO:0008006" key="4">
    <source>
        <dbReference type="Google" id="ProtNLM"/>
    </source>
</evidence>
<dbReference type="EMBL" id="BSOS01000025">
    <property type="protein sequence ID" value="GLR66530.1"/>
    <property type="molecule type" value="Genomic_DNA"/>
</dbReference>
<evidence type="ECO:0000313" key="2">
    <source>
        <dbReference type="EMBL" id="GLR66530.1"/>
    </source>
</evidence>
<protein>
    <recommendedName>
        <fullName evidence="4">Transporter</fullName>
    </recommendedName>
</protein>
<gene>
    <name evidence="2" type="ORF">GCM10010909_12100</name>
</gene>
<dbReference type="InterPro" id="IPR010131">
    <property type="entry name" value="MdtP/NodT-like"/>
</dbReference>
<dbReference type="SUPFAM" id="SSF56954">
    <property type="entry name" value="Outer membrane efflux proteins (OEP)"/>
    <property type="match status" value="1"/>
</dbReference>
<reference evidence="3" key="1">
    <citation type="journal article" date="2019" name="Int. J. Syst. Evol. Microbiol.">
        <title>The Global Catalogue of Microorganisms (GCM) 10K type strain sequencing project: providing services to taxonomists for standard genome sequencing and annotation.</title>
        <authorList>
            <consortium name="The Broad Institute Genomics Platform"/>
            <consortium name="The Broad Institute Genome Sequencing Center for Infectious Disease"/>
            <person name="Wu L."/>
            <person name="Ma J."/>
        </authorList>
    </citation>
    <scope>NUCLEOTIDE SEQUENCE [LARGE SCALE GENOMIC DNA]</scope>
    <source>
        <strain evidence="3">NBRC 112502</strain>
    </source>
</reference>
<keyword evidence="3" id="KW-1185">Reference proteome</keyword>